<comment type="caution">
    <text evidence="1">The sequence shown here is derived from an EMBL/GenBank/DDBJ whole genome shotgun (WGS) entry which is preliminary data.</text>
</comment>
<name>A0ABW8NLK6_9GAMM</name>
<keyword evidence="2" id="KW-1185">Reference proteome</keyword>
<organism evidence="1 2">
    <name type="scientific">Oceanobacter antarcticus</name>
    <dbReference type="NCBI Taxonomy" id="3133425"/>
    <lineage>
        <taxon>Bacteria</taxon>
        <taxon>Pseudomonadati</taxon>
        <taxon>Pseudomonadota</taxon>
        <taxon>Gammaproteobacteria</taxon>
        <taxon>Oceanospirillales</taxon>
        <taxon>Oceanospirillaceae</taxon>
        <taxon>Oceanobacter</taxon>
    </lineage>
</organism>
<accession>A0ABW8NLK6</accession>
<dbReference type="EMBL" id="JBBKTX010000020">
    <property type="protein sequence ID" value="MFK4753766.1"/>
    <property type="molecule type" value="Genomic_DNA"/>
</dbReference>
<dbReference type="PANTHER" id="PTHR33415">
    <property type="entry name" value="PROTEIN EMBRYO DEFECTIVE 514"/>
    <property type="match status" value="1"/>
</dbReference>
<sequence>MGRAKSMEISGIRFKKKGDVLLYLKEMLNKYRLEEQVSVDDAVFLSAALLNHPDAKEKIGLGVSHFFVRSADYGTKCFWIERIDGTQERFSYKSCVC</sequence>
<protein>
    <submittedName>
        <fullName evidence="1">DCL family protein</fullName>
    </submittedName>
</protein>
<evidence type="ECO:0000313" key="1">
    <source>
        <dbReference type="EMBL" id="MFK4753766.1"/>
    </source>
</evidence>
<dbReference type="RefSeq" id="WP_416206770.1">
    <property type="nucleotide sequence ID" value="NZ_JBBKTX010000020.1"/>
</dbReference>
<dbReference type="Pfam" id="PF11523">
    <property type="entry name" value="DUF3223"/>
    <property type="match status" value="1"/>
</dbReference>
<dbReference type="Proteomes" id="UP001620597">
    <property type="component" value="Unassembled WGS sequence"/>
</dbReference>
<evidence type="ECO:0000313" key="2">
    <source>
        <dbReference type="Proteomes" id="UP001620597"/>
    </source>
</evidence>
<gene>
    <name evidence="1" type="ORF">WG929_15225</name>
</gene>
<dbReference type="PANTHER" id="PTHR33415:SF12">
    <property type="entry name" value="PROTEIN EMBRYO DEFECTIVE 514"/>
    <property type="match status" value="1"/>
</dbReference>
<reference evidence="1 2" key="1">
    <citation type="submission" date="2024-03" db="EMBL/GenBank/DDBJ databases">
        <title>High-quality draft genome sequence of Oceanobacter sp. wDCs-4.</title>
        <authorList>
            <person name="Dong C."/>
        </authorList>
    </citation>
    <scope>NUCLEOTIDE SEQUENCE [LARGE SCALE GENOMIC DNA]</scope>
    <source>
        <strain evidence="2">wDCs-4</strain>
    </source>
</reference>
<dbReference type="Gene3D" id="3.10.450.40">
    <property type="match status" value="1"/>
</dbReference>
<dbReference type="InterPro" id="IPR044673">
    <property type="entry name" value="DCL-like"/>
</dbReference>
<proteinExistence type="predicted"/>